<protein>
    <submittedName>
        <fullName evidence="1">Uncharacterized protein</fullName>
    </submittedName>
</protein>
<dbReference type="OrthoDB" id="4289549at2"/>
<dbReference type="EMBL" id="FONR01000052">
    <property type="protein sequence ID" value="SFH16846.1"/>
    <property type="molecule type" value="Genomic_DNA"/>
</dbReference>
<dbReference type="Proteomes" id="UP000181942">
    <property type="component" value="Unassembled WGS sequence"/>
</dbReference>
<organism evidence="1 2">
    <name type="scientific">Streptomyces mirabilis</name>
    <dbReference type="NCBI Taxonomy" id="68239"/>
    <lineage>
        <taxon>Bacteria</taxon>
        <taxon>Bacillati</taxon>
        <taxon>Actinomycetota</taxon>
        <taxon>Actinomycetes</taxon>
        <taxon>Kitasatosporales</taxon>
        <taxon>Streptomycetaceae</taxon>
        <taxon>Streptomyces</taxon>
    </lineage>
</organism>
<reference evidence="1 2" key="1">
    <citation type="submission" date="2016-10" db="EMBL/GenBank/DDBJ databases">
        <authorList>
            <person name="de Groot N.N."/>
        </authorList>
    </citation>
    <scope>NUCLEOTIDE SEQUENCE [LARGE SCALE GENOMIC DNA]</scope>
    <source>
        <strain evidence="1 2">OK461</strain>
    </source>
</reference>
<sequence>MDDERYHLTLYTGARPVMQGWWGSWDTADGMFTLWIGKHGNVEAARIVLVDEKERRVLGSWPDTDE</sequence>
<proteinExistence type="predicted"/>
<evidence type="ECO:0000313" key="1">
    <source>
        <dbReference type="EMBL" id="SFH16846.1"/>
    </source>
</evidence>
<name>A0A1I2XVV6_9ACTN</name>
<accession>A0A1I2XVV6</accession>
<dbReference type="AlphaFoldDB" id="A0A1I2XVV6"/>
<dbReference type="RefSeq" id="WP_075033806.1">
    <property type="nucleotide sequence ID" value="NZ_FONR01000052.1"/>
</dbReference>
<evidence type="ECO:0000313" key="2">
    <source>
        <dbReference type="Proteomes" id="UP000181942"/>
    </source>
</evidence>
<gene>
    <name evidence="1" type="ORF">SAMN02787118_15214</name>
</gene>